<protein>
    <recommendedName>
        <fullName evidence="6">Lipoprotein</fullName>
    </recommendedName>
</protein>
<dbReference type="EMBL" id="DWZE01000123">
    <property type="protein sequence ID" value="HJA84249.1"/>
    <property type="molecule type" value="Genomic_DNA"/>
</dbReference>
<sequence length="455" mass="49387">MRTRFLSMIAGFLLVSIAVSSCLDSDDESPVYSSDATIHSFSLDTIHGVDYKFEIDQLNNLIYNPDSLPMDADTLIDSIQVDQLGVMWGVMSADTTFSTDVYHNLLPAMNATGSNGVKLEVYALDGVTSRTYTLQIRVHKQDPDSLTWVHMDTVADVFSQEVNNGVQKAVVWNDEVLLYVSPSLLYRTSAAPGRYGWSQAVVTGLPALADITTLIGFGGQLYMLAGEDVYVSADGTAWQRSESLSGGMQSLVASLTYNDVTGRAATLVGIRQNGESSESEFCITTDGLVWTSGSLVPDGFPMSQISHANYVTGGGAGQVMVMGMPRMEDGKTIPWISTDGLSWAELETDVEGVSCPGMDNPVLLYYGERFYALGGAMDAIYESVAGIAWRETEEKFLLPSAFAGKTSYTIVVDPTPADAVSAADKRDFIWVIFGGNGQPNEVWRGRLNRLGFERE</sequence>
<reference evidence="4" key="1">
    <citation type="journal article" date="2021" name="PeerJ">
        <title>Extensive microbial diversity within the chicken gut microbiome revealed by metagenomics and culture.</title>
        <authorList>
            <person name="Gilroy R."/>
            <person name="Ravi A."/>
            <person name="Getino M."/>
            <person name="Pursley I."/>
            <person name="Horton D.L."/>
            <person name="Alikhan N.F."/>
            <person name="Baker D."/>
            <person name="Gharbi K."/>
            <person name="Hall N."/>
            <person name="Watson M."/>
            <person name="Adriaenssens E.M."/>
            <person name="Foster-Nyarko E."/>
            <person name="Jarju S."/>
            <person name="Secka A."/>
            <person name="Antonio M."/>
            <person name="Oren A."/>
            <person name="Chaudhuri R.R."/>
            <person name="La Ragione R."/>
            <person name="Hildebrand F."/>
            <person name="Pallen M.J."/>
        </authorList>
    </citation>
    <scope>NUCLEOTIDE SEQUENCE</scope>
    <source>
        <strain evidence="4">ChiHecec1B25-7008</strain>
    </source>
</reference>
<feature type="domain" description="DUF6242" evidence="3">
    <location>
        <begin position="142"/>
        <end position="454"/>
    </location>
</feature>
<evidence type="ECO:0000259" key="3">
    <source>
        <dbReference type="Pfam" id="PF25852"/>
    </source>
</evidence>
<proteinExistence type="predicted"/>
<dbReference type="Pfam" id="PF19755">
    <property type="entry name" value="DUF6242"/>
    <property type="match status" value="1"/>
</dbReference>
<gene>
    <name evidence="4" type="ORF">H9785_09800</name>
</gene>
<accession>A0A9D2HRZ4</accession>
<evidence type="ECO:0000313" key="4">
    <source>
        <dbReference type="EMBL" id="HJA84249.1"/>
    </source>
</evidence>
<keyword evidence="1" id="KW-0732">Signal</keyword>
<evidence type="ECO:0000259" key="2">
    <source>
        <dbReference type="Pfam" id="PF19755"/>
    </source>
</evidence>
<dbReference type="Proteomes" id="UP000823860">
    <property type="component" value="Unassembled WGS sequence"/>
</dbReference>
<evidence type="ECO:0000256" key="1">
    <source>
        <dbReference type="SAM" id="SignalP"/>
    </source>
</evidence>
<dbReference type="InterPro" id="IPR058667">
    <property type="entry name" value="DUF6242_C"/>
</dbReference>
<organism evidence="4 5">
    <name type="scientific">Candidatus Bacteroides intestinavium</name>
    <dbReference type="NCBI Taxonomy" id="2838469"/>
    <lineage>
        <taxon>Bacteria</taxon>
        <taxon>Pseudomonadati</taxon>
        <taxon>Bacteroidota</taxon>
        <taxon>Bacteroidia</taxon>
        <taxon>Bacteroidales</taxon>
        <taxon>Bacteroidaceae</taxon>
        <taxon>Bacteroides</taxon>
    </lineage>
</organism>
<dbReference type="InterPro" id="IPR046209">
    <property type="entry name" value="DUF6242_N"/>
</dbReference>
<evidence type="ECO:0000313" key="5">
    <source>
        <dbReference type="Proteomes" id="UP000823860"/>
    </source>
</evidence>
<dbReference type="AlphaFoldDB" id="A0A9D2HRZ4"/>
<evidence type="ECO:0008006" key="6">
    <source>
        <dbReference type="Google" id="ProtNLM"/>
    </source>
</evidence>
<comment type="caution">
    <text evidence="4">The sequence shown here is derived from an EMBL/GenBank/DDBJ whole genome shotgun (WGS) entry which is preliminary data.</text>
</comment>
<name>A0A9D2HRZ4_9BACE</name>
<feature type="signal peptide" evidence="1">
    <location>
        <begin position="1"/>
        <end position="21"/>
    </location>
</feature>
<dbReference type="PROSITE" id="PS51257">
    <property type="entry name" value="PROKAR_LIPOPROTEIN"/>
    <property type="match status" value="1"/>
</dbReference>
<reference evidence="4" key="2">
    <citation type="submission" date="2021-04" db="EMBL/GenBank/DDBJ databases">
        <authorList>
            <person name="Gilroy R."/>
        </authorList>
    </citation>
    <scope>NUCLEOTIDE SEQUENCE</scope>
    <source>
        <strain evidence="4">ChiHecec1B25-7008</strain>
    </source>
</reference>
<feature type="domain" description="DUF6242" evidence="2">
    <location>
        <begin position="43"/>
        <end position="136"/>
    </location>
</feature>
<feature type="chain" id="PRO_5039027645" description="Lipoprotein" evidence="1">
    <location>
        <begin position="22"/>
        <end position="455"/>
    </location>
</feature>
<dbReference type="Pfam" id="PF25852">
    <property type="entry name" value="DUF6242_C"/>
    <property type="match status" value="1"/>
</dbReference>